<feature type="compositionally biased region" description="Basic and acidic residues" evidence="1">
    <location>
        <begin position="14"/>
        <end position="33"/>
    </location>
</feature>
<reference evidence="3" key="2">
    <citation type="submission" date="2020-05" db="UniProtKB">
        <authorList>
            <consortium name="EnsemblMetazoa"/>
        </authorList>
    </citation>
    <scope>IDENTIFICATION</scope>
</reference>
<evidence type="ECO:0000256" key="1">
    <source>
        <dbReference type="SAM" id="MobiDB-lite"/>
    </source>
</evidence>
<dbReference type="Proteomes" id="UP000030765">
    <property type="component" value="Unassembled WGS sequence"/>
</dbReference>
<sequence>MLEDVAPGKGCPAFEHRRARLEGDEKDSDAREKWPSWNVDCRAKLKVIPTGKHRALTLRAAGWDPDPGAPLWRGVGKHGAMWGGGSLNPSD</sequence>
<dbReference type="AlphaFoldDB" id="A0A084VSH1"/>
<dbReference type="EMBL" id="ATLV01015993">
    <property type="status" value="NOT_ANNOTATED_CDS"/>
    <property type="molecule type" value="Genomic_DNA"/>
</dbReference>
<organism evidence="2">
    <name type="scientific">Anopheles sinensis</name>
    <name type="common">Mosquito</name>
    <dbReference type="NCBI Taxonomy" id="74873"/>
    <lineage>
        <taxon>Eukaryota</taxon>
        <taxon>Metazoa</taxon>
        <taxon>Ecdysozoa</taxon>
        <taxon>Arthropoda</taxon>
        <taxon>Hexapoda</taxon>
        <taxon>Insecta</taxon>
        <taxon>Pterygota</taxon>
        <taxon>Neoptera</taxon>
        <taxon>Endopterygota</taxon>
        <taxon>Diptera</taxon>
        <taxon>Nematocera</taxon>
        <taxon>Culicoidea</taxon>
        <taxon>Culicidae</taxon>
        <taxon>Anophelinae</taxon>
        <taxon>Anopheles</taxon>
    </lineage>
</organism>
<evidence type="ECO:0000313" key="2">
    <source>
        <dbReference type="EMBL" id="KFB40915.1"/>
    </source>
</evidence>
<dbReference type="VEuPathDB" id="VectorBase:ASIC008446"/>
<accession>A0A084VSH1</accession>
<evidence type="ECO:0000313" key="4">
    <source>
        <dbReference type="Proteomes" id="UP000030765"/>
    </source>
</evidence>
<proteinExistence type="predicted"/>
<keyword evidence="4" id="KW-1185">Reference proteome</keyword>
<dbReference type="EMBL" id="KE525048">
    <property type="protein sequence ID" value="KFB40915.1"/>
    <property type="molecule type" value="Genomic_DNA"/>
</dbReference>
<feature type="region of interest" description="Disordered" evidence="1">
    <location>
        <begin position="1"/>
        <end position="33"/>
    </location>
</feature>
<reference evidence="2 4" key="1">
    <citation type="journal article" date="2014" name="BMC Genomics">
        <title>Genome sequence of Anopheles sinensis provides insight into genetics basis of mosquito competence for malaria parasites.</title>
        <authorList>
            <person name="Zhou D."/>
            <person name="Zhang D."/>
            <person name="Ding G."/>
            <person name="Shi L."/>
            <person name="Hou Q."/>
            <person name="Ye Y."/>
            <person name="Xu Y."/>
            <person name="Zhou H."/>
            <person name="Xiong C."/>
            <person name="Li S."/>
            <person name="Yu J."/>
            <person name="Hong S."/>
            <person name="Yu X."/>
            <person name="Zou P."/>
            <person name="Chen C."/>
            <person name="Chang X."/>
            <person name="Wang W."/>
            <person name="Lv Y."/>
            <person name="Sun Y."/>
            <person name="Ma L."/>
            <person name="Shen B."/>
            <person name="Zhu C."/>
        </authorList>
    </citation>
    <scope>NUCLEOTIDE SEQUENCE [LARGE SCALE GENOMIC DNA]</scope>
</reference>
<name>A0A084VSH1_ANOSI</name>
<protein>
    <submittedName>
        <fullName evidence="2 3">NACHT, LRR and PYD domains-containing protein 1-like protein</fullName>
    </submittedName>
</protein>
<gene>
    <name evidence="2" type="ORF">ZHAS_00008446</name>
</gene>
<evidence type="ECO:0000313" key="3">
    <source>
        <dbReference type="EnsemblMetazoa" id="ASIC008446-PA"/>
    </source>
</evidence>
<dbReference type="EnsemblMetazoa" id="ASIC008446-RA">
    <property type="protein sequence ID" value="ASIC008446-PA"/>
    <property type="gene ID" value="ASIC008446"/>
</dbReference>